<name>A0AAE3IXL8_9RHOB</name>
<dbReference type="RefSeq" id="WP_263952942.1">
    <property type="nucleotide sequence ID" value="NZ_JAOYFC010000001.1"/>
</dbReference>
<dbReference type="Pfam" id="PF13413">
    <property type="entry name" value="HTH_25"/>
    <property type="match status" value="1"/>
</dbReference>
<feature type="domain" description="Cytoskeleton protein RodZ-like C-terminal" evidence="3">
    <location>
        <begin position="283"/>
        <end position="349"/>
    </location>
</feature>
<feature type="transmembrane region" description="Helical" evidence="2">
    <location>
        <begin position="152"/>
        <end position="171"/>
    </location>
</feature>
<reference evidence="4" key="1">
    <citation type="submission" date="2022-10" db="EMBL/GenBank/DDBJ databases">
        <authorList>
            <person name="Yue Y."/>
        </authorList>
    </citation>
    <scope>NUCLEOTIDE SEQUENCE</scope>
    <source>
        <strain evidence="4">Z654</strain>
    </source>
</reference>
<gene>
    <name evidence="4" type="ORF">OH136_06085</name>
</gene>
<evidence type="ECO:0000256" key="2">
    <source>
        <dbReference type="SAM" id="Phobius"/>
    </source>
</evidence>
<evidence type="ECO:0000259" key="3">
    <source>
        <dbReference type="Pfam" id="PF13464"/>
    </source>
</evidence>
<evidence type="ECO:0000256" key="1">
    <source>
        <dbReference type="SAM" id="MobiDB-lite"/>
    </source>
</evidence>
<dbReference type="PANTHER" id="PTHR34475">
    <property type="match status" value="1"/>
</dbReference>
<feature type="region of interest" description="Disordered" evidence="1">
    <location>
        <begin position="107"/>
        <end position="128"/>
    </location>
</feature>
<dbReference type="InterPro" id="IPR025194">
    <property type="entry name" value="RodZ-like_C"/>
</dbReference>
<protein>
    <submittedName>
        <fullName evidence="4">Helix-turn-helix domain-containing protein</fullName>
    </submittedName>
</protein>
<dbReference type="GO" id="GO:0003677">
    <property type="term" value="F:DNA binding"/>
    <property type="evidence" value="ECO:0007669"/>
    <property type="project" value="InterPro"/>
</dbReference>
<dbReference type="EMBL" id="JAOYFC010000001">
    <property type="protein sequence ID" value="MCV6824122.1"/>
    <property type="molecule type" value="Genomic_DNA"/>
</dbReference>
<sequence>MIRRIISPQPVEDEGPQGFDSYEIRLGDIMRGERATMGKSLLDVQRELKVKATYIAAIENADPHAFETAGFIAGYVRSYARYLGMDPDETYRQFCTESNFENVHGMAAGSKATAKPERSRKTTSDKRDPFIEPNVSFVPRGEALLSKVQPSAIGSVAVLLALIAGVGYGGYTVLQQIQRVQFAPVADASGFDDLATSTEFAADVLPQETGGISAEALDRLYRPEALEVPVLVARDGPIATIDPFAGYERPSTQVAEAVATSLEEPMSDVQVVASAAPELKVFAVRPAWVRISAADGTVIFEKILDAGEEFVVPQTEEAPTLRAGNSGAVYFGVNGETYGPAGDPGQVVSEVALSDAALSESYTVADLTKDTDLAAHMAVVAQADLPEE</sequence>
<dbReference type="AlphaFoldDB" id="A0AAE3IXL8"/>
<dbReference type="InterPro" id="IPR050400">
    <property type="entry name" value="Bact_Cytoskel_RodZ"/>
</dbReference>
<dbReference type="Proteomes" id="UP001208041">
    <property type="component" value="Unassembled WGS sequence"/>
</dbReference>
<evidence type="ECO:0000313" key="4">
    <source>
        <dbReference type="EMBL" id="MCV6824122.1"/>
    </source>
</evidence>
<dbReference type="InterPro" id="IPR010982">
    <property type="entry name" value="Lambda_DNA-bd_dom_sf"/>
</dbReference>
<evidence type="ECO:0000313" key="5">
    <source>
        <dbReference type="Proteomes" id="UP001208041"/>
    </source>
</evidence>
<dbReference type="Gene3D" id="1.10.260.40">
    <property type="entry name" value="lambda repressor-like DNA-binding domains"/>
    <property type="match status" value="1"/>
</dbReference>
<dbReference type="PANTHER" id="PTHR34475:SF1">
    <property type="entry name" value="CYTOSKELETON PROTEIN RODZ"/>
    <property type="match status" value="1"/>
</dbReference>
<keyword evidence="5" id="KW-1185">Reference proteome</keyword>
<keyword evidence="2" id="KW-0472">Membrane</keyword>
<organism evidence="4 5">
    <name type="scientific">Halocynthiibacter halioticoli</name>
    <dbReference type="NCBI Taxonomy" id="2986804"/>
    <lineage>
        <taxon>Bacteria</taxon>
        <taxon>Pseudomonadati</taxon>
        <taxon>Pseudomonadota</taxon>
        <taxon>Alphaproteobacteria</taxon>
        <taxon>Rhodobacterales</taxon>
        <taxon>Paracoccaceae</taxon>
        <taxon>Halocynthiibacter</taxon>
    </lineage>
</organism>
<keyword evidence="2" id="KW-0812">Transmembrane</keyword>
<feature type="compositionally biased region" description="Basic and acidic residues" evidence="1">
    <location>
        <begin position="114"/>
        <end position="128"/>
    </location>
</feature>
<keyword evidence="2" id="KW-1133">Transmembrane helix</keyword>
<dbReference type="Pfam" id="PF13464">
    <property type="entry name" value="RodZ_C"/>
    <property type="match status" value="1"/>
</dbReference>
<proteinExistence type="predicted"/>
<comment type="caution">
    <text evidence="4">The sequence shown here is derived from an EMBL/GenBank/DDBJ whole genome shotgun (WGS) entry which is preliminary data.</text>
</comment>
<accession>A0AAE3IXL8</accession>